<evidence type="ECO:0000313" key="1">
    <source>
        <dbReference type="EMBL" id="MCA6069223.1"/>
    </source>
</evidence>
<evidence type="ECO:0008006" key="3">
    <source>
        <dbReference type="Google" id="ProtNLM"/>
    </source>
</evidence>
<name>A0ABS8A5H3_9FLAO</name>
<dbReference type="EMBL" id="JAERSE020000005">
    <property type="protein sequence ID" value="MCA6069223.1"/>
    <property type="molecule type" value="Genomic_DNA"/>
</dbReference>
<comment type="caution">
    <text evidence="1">The sequence shown here is derived from an EMBL/GenBank/DDBJ whole genome shotgun (WGS) entry which is preliminary data.</text>
</comment>
<dbReference type="Proteomes" id="UP000618240">
    <property type="component" value="Unassembled WGS sequence"/>
</dbReference>
<dbReference type="PROSITE" id="PS51257">
    <property type="entry name" value="PROKAR_LIPOPROTEIN"/>
    <property type="match status" value="1"/>
</dbReference>
<accession>A0ABS8A5H3</accession>
<gene>
    <name evidence="1" type="ORF">JI747_018815</name>
</gene>
<protein>
    <recommendedName>
        <fullName evidence="3">Lipoprotein</fullName>
    </recommendedName>
</protein>
<keyword evidence="2" id="KW-1185">Reference proteome</keyword>
<evidence type="ECO:0000313" key="2">
    <source>
        <dbReference type="Proteomes" id="UP000618240"/>
    </source>
</evidence>
<proteinExistence type="predicted"/>
<organism evidence="1 2">
    <name type="scientific">Chryseobacterium tagetis</name>
    <dbReference type="NCBI Taxonomy" id="2801334"/>
    <lineage>
        <taxon>Bacteria</taxon>
        <taxon>Pseudomonadati</taxon>
        <taxon>Bacteroidota</taxon>
        <taxon>Flavobacteriia</taxon>
        <taxon>Flavobacteriales</taxon>
        <taxon>Weeksellaceae</taxon>
        <taxon>Chryseobacterium group</taxon>
        <taxon>Chryseobacterium</taxon>
    </lineage>
</organism>
<dbReference type="RefSeq" id="WP_225690405.1">
    <property type="nucleotide sequence ID" value="NZ_JAERSE020000005.1"/>
</dbReference>
<reference evidence="1 2" key="1">
    <citation type="submission" date="2021-09" db="EMBL/GenBank/DDBJ databases">
        <title>Genome sequencing and assembly of Chryseobacterium sp. RG1.</title>
        <authorList>
            <person name="Chhetri G."/>
        </authorList>
    </citation>
    <scope>NUCLEOTIDE SEQUENCE [LARGE SCALE GENOMIC DNA]</scope>
    <source>
        <strain evidence="1 2">RG1</strain>
    </source>
</reference>
<sequence length="152" mass="18067">MKYTVIIIVFLFVGSCQKKDALPELEKNEEKIITMNSVSNYDSIIRSVKLKGDTLAYNELYYYLMDSNKNDRTDTLMYYSQIMAEKYNYDLAYFYYLTALCEKYNISFKDANYSAINITSMNKLSKKEIENWLNKMLEKKVITKEQYNSVKR</sequence>